<evidence type="ECO:0000313" key="2">
    <source>
        <dbReference type="Proteomes" id="UP000276133"/>
    </source>
</evidence>
<dbReference type="AlphaFoldDB" id="A0A3M7RDL8"/>
<sequence>MLFMRSRDCFGNCVLNCEYLKSDLLNLNIKIWSLYFYRTETKSKTFCLTKIMFKPKSIMRLIEKKLERFLKVPSLFLNGSVHYPKNSSLVKIF</sequence>
<dbReference type="EMBL" id="REGN01003643">
    <property type="protein sequence ID" value="RNA21561.1"/>
    <property type="molecule type" value="Genomic_DNA"/>
</dbReference>
<gene>
    <name evidence="1" type="ORF">BpHYR1_045763</name>
</gene>
<evidence type="ECO:0000313" key="1">
    <source>
        <dbReference type="EMBL" id="RNA21561.1"/>
    </source>
</evidence>
<name>A0A3M7RDL8_BRAPC</name>
<comment type="caution">
    <text evidence="1">The sequence shown here is derived from an EMBL/GenBank/DDBJ whole genome shotgun (WGS) entry which is preliminary data.</text>
</comment>
<reference evidence="1 2" key="1">
    <citation type="journal article" date="2018" name="Sci. Rep.">
        <title>Genomic signatures of local adaptation to the degree of environmental predictability in rotifers.</title>
        <authorList>
            <person name="Franch-Gras L."/>
            <person name="Hahn C."/>
            <person name="Garcia-Roger E.M."/>
            <person name="Carmona M.J."/>
            <person name="Serra M."/>
            <person name="Gomez A."/>
        </authorList>
    </citation>
    <scope>NUCLEOTIDE SEQUENCE [LARGE SCALE GENOMIC DNA]</scope>
    <source>
        <strain evidence="1">HYR1</strain>
    </source>
</reference>
<dbReference type="Proteomes" id="UP000276133">
    <property type="component" value="Unassembled WGS sequence"/>
</dbReference>
<protein>
    <submittedName>
        <fullName evidence="1">Uncharacterized protein</fullName>
    </submittedName>
</protein>
<keyword evidence="2" id="KW-1185">Reference proteome</keyword>
<proteinExistence type="predicted"/>
<organism evidence="1 2">
    <name type="scientific">Brachionus plicatilis</name>
    <name type="common">Marine rotifer</name>
    <name type="synonym">Brachionus muelleri</name>
    <dbReference type="NCBI Taxonomy" id="10195"/>
    <lineage>
        <taxon>Eukaryota</taxon>
        <taxon>Metazoa</taxon>
        <taxon>Spiralia</taxon>
        <taxon>Gnathifera</taxon>
        <taxon>Rotifera</taxon>
        <taxon>Eurotatoria</taxon>
        <taxon>Monogononta</taxon>
        <taxon>Pseudotrocha</taxon>
        <taxon>Ploima</taxon>
        <taxon>Brachionidae</taxon>
        <taxon>Brachionus</taxon>
    </lineage>
</organism>
<accession>A0A3M7RDL8</accession>